<dbReference type="PANTHER" id="PTHR43586:SF8">
    <property type="entry name" value="CYSTEINE DESULFURASE 1, CHLOROPLASTIC"/>
    <property type="match status" value="1"/>
</dbReference>
<sequence>MGLPTNHNTFPERSSAPRPAASSASGGAGSLDVAAVRAQFPLVAAGQQLKRPLAYLDNAATTHKPECVLSSQEYFYRCANANASRGVYSLAKTSTKLYEKARRMAAAFIGAADDEIIFTSGATAGLNLVAFSYGANRLAPGDEVAITMAEHHSNLLPWQAVAKLTGAKLVYLLPDEEGRISDEEIAEKVGPRTRIAAVAHVSNVLGSVQPVRRIADAVHAVGGVLVADCAQSVAHLPVDVSALGADFLAFSAHKMFGPLGTGVLYGRRELLEGMEPLLRGGGMIESVFEQDAAFALAPARFEAGTPNIAGAVGLAEAMRFMLELGYDAVRDHERHLLERLLSGLAAVPGVRVHGATRADGTFEDDEPLRCGVVSFNVSGVDANDVAAALARDNVAVRAGAHCAEPLVRFLGERATCRASLALYNTDEDVDRFLESVEGAKAAVAIMIMASMH</sequence>
<dbReference type="Proteomes" id="UP000236197">
    <property type="component" value="Unassembled WGS sequence"/>
</dbReference>
<evidence type="ECO:0000259" key="8">
    <source>
        <dbReference type="Pfam" id="PF00266"/>
    </source>
</evidence>
<dbReference type="InterPro" id="IPR015421">
    <property type="entry name" value="PyrdxlP-dep_Trfase_major"/>
</dbReference>
<name>A0A2K2UBV8_9ACTN</name>
<dbReference type="PIRSF" id="PIRSF005572">
    <property type="entry name" value="NifS"/>
    <property type="match status" value="1"/>
</dbReference>
<dbReference type="AlphaFoldDB" id="A0A2K2UBV8"/>
<dbReference type="Gene3D" id="3.90.1150.10">
    <property type="entry name" value="Aspartate Aminotransferase, domain 1"/>
    <property type="match status" value="1"/>
</dbReference>
<keyword evidence="4" id="KW-0808">Transferase</keyword>
<dbReference type="InterPro" id="IPR015424">
    <property type="entry name" value="PyrdxlP-dep_Trfase"/>
</dbReference>
<accession>A0A2K2UBV8</accession>
<feature type="compositionally biased region" description="Polar residues" evidence="7">
    <location>
        <begin position="1"/>
        <end position="12"/>
    </location>
</feature>
<dbReference type="EMBL" id="PPEK01000005">
    <property type="protein sequence ID" value="PNV67803.1"/>
    <property type="molecule type" value="Genomic_DNA"/>
</dbReference>
<dbReference type="OrthoDB" id="9804366at2"/>
<dbReference type="EC" id="2.8.1.7" evidence="3"/>
<keyword evidence="10" id="KW-1185">Reference proteome</keyword>
<evidence type="ECO:0000256" key="2">
    <source>
        <dbReference type="ARBA" id="ARBA00010447"/>
    </source>
</evidence>
<evidence type="ECO:0000256" key="4">
    <source>
        <dbReference type="ARBA" id="ARBA00022679"/>
    </source>
</evidence>
<dbReference type="InterPro" id="IPR010970">
    <property type="entry name" value="Cys_dSase_SufS"/>
</dbReference>
<reference evidence="10" key="1">
    <citation type="submission" date="2018-01" db="EMBL/GenBank/DDBJ databases">
        <title>Rubneribacter badeniensis gen. nov., sp. nov., and Colonibacter rubneri, gen. nov., sp. nov., WGS of new members of the Eggerthellaceae.</title>
        <authorList>
            <person name="Danylec N."/>
            <person name="Stoll D.A."/>
            <person name="Doetsch A."/>
            <person name="Kulling S.E."/>
            <person name="Huch M."/>
        </authorList>
    </citation>
    <scope>NUCLEOTIDE SEQUENCE [LARGE SCALE GENOMIC DNA]</scope>
    <source>
        <strain evidence="10">ResAG-96</strain>
    </source>
</reference>
<dbReference type="InterPro" id="IPR016454">
    <property type="entry name" value="Cysteine_dSase"/>
</dbReference>
<comment type="catalytic activity">
    <reaction evidence="6">
        <text>(sulfur carrier)-H + L-cysteine = (sulfur carrier)-SH + L-alanine</text>
        <dbReference type="Rhea" id="RHEA:43892"/>
        <dbReference type="Rhea" id="RHEA-COMP:14737"/>
        <dbReference type="Rhea" id="RHEA-COMP:14739"/>
        <dbReference type="ChEBI" id="CHEBI:29917"/>
        <dbReference type="ChEBI" id="CHEBI:35235"/>
        <dbReference type="ChEBI" id="CHEBI:57972"/>
        <dbReference type="ChEBI" id="CHEBI:64428"/>
        <dbReference type="EC" id="2.8.1.7"/>
    </reaction>
</comment>
<comment type="cofactor">
    <cofactor evidence="1">
        <name>pyridoxal 5'-phosphate</name>
        <dbReference type="ChEBI" id="CHEBI:597326"/>
    </cofactor>
</comment>
<dbReference type="GO" id="GO:0030170">
    <property type="term" value="F:pyridoxal phosphate binding"/>
    <property type="evidence" value="ECO:0007669"/>
    <property type="project" value="InterPro"/>
</dbReference>
<dbReference type="Pfam" id="PF00266">
    <property type="entry name" value="Aminotran_5"/>
    <property type="match status" value="1"/>
</dbReference>
<feature type="region of interest" description="Disordered" evidence="7">
    <location>
        <begin position="1"/>
        <end position="24"/>
    </location>
</feature>
<dbReference type="RefSeq" id="WP_103264857.1">
    <property type="nucleotide sequence ID" value="NZ_CABMLE010000005.1"/>
</dbReference>
<evidence type="ECO:0000256" key="3">
    <source>
        <dbReference type="ARBA" id="ARBA00012239"/>
    </source>
</evidence>
<dbReference type="SUPFAM" id="SSF53383">
    <property type="entry name" value="PLP-dependent transferases"/>
    <property type="match status" value="1"/>
</dbReference>
<evidence type="ECO:0000256" key="5">
    <source>
        <dbReference type="ARBA" id="ARBA00022898"/>
    </source>
</evidence>
<comment type="similarity">
    <text evidence="2">Belongs to the class-V pyridoxal-phosphate-dependent aminotransferase family. Csd subfamily.</text>
</comment>
<dbReference type="PANTHER" id="PTHR43586">
    <property type="entry name" value="CYSTEINE DESULFURASE"/>
    <property type="match status" value="1"/>
</dbReference>
<protein>
    <recommendedName>
        <fullName evidence="3">cysteine desulfurase</fullName>
        <ecNumber evidence="3">2.8.1.7</ecNumber>
    </recommendedName>
</protein>
<comment type="caution">
    <text evidence="9">The sequence shown here is derived from an EMBL/GenBank/DDBJ whole genome shotgun (WGS) entry which is preliminary data.</text>
</comment>
<dbReference type="CDD" id="cd06453">
    <property type="entry name" value="SufS_like"/>
    <property type="match status" value="1"/>
</dbReference>
<dbReference type="NCBIfam" id="TIGR01979">
    <property type="entry name" value="sufS"/>
    <property type="match status" value="1"/>
</dbReference>
<keyword evidence="5" id="KW-0663">Pyridoxal phosphate</keyword>
<dbReference type="InterPro" id="IPR015422">
    <property type="entry name" value="PyrdxlP-dep_Trfase_small"/>
</dbReference>
<proteinExistence type="inferred from homology"/>
<dbReference type="GO" id="GO:0006534">
    <property type="term" value="P:cysteine metabolic process"/>
    <property type="evidence" value="ECO:0007669"/>
    <property type="project" value="InterPro"/>
</dbReference>
<dbReference type="GO" id="GO:0031071">
    <property type="term" value="F:cysteine desulfurase activity"/>
    <property type="evidence" value="ECO:0007669"/>
    <property type="project" value="UniProtKB-EC"/>
</dbReference>
<evidence type="ECO:0000256" key="7">
    <source>
        <dbReference type="SAM" id="MobiDB-lite"/>
    </source>
</evidence>
<feature type="domain" description="Aminotransferase class V" evidence="8">
    <location>
        <begin position="55"/>
        <end position="432"/>
    </location>
</feature>
<gene>
    <name evidence="9" type="ORF">C2L71_05880</name>
</gene>
<evidence type="ECO:0000313" key="10">
    <source>
        <dbReference type="Proteomes" id="UP000236197"/>
    </source>
</evidence>
<feature type="compositionally biased region" description="Low complexity" evidence="7">
    <location>
        <begin position="13"/>
        <end position="24"/>
    </location>
</feature>
<organism evidence="9 10">
    <name type="scientific">Enteroscipio rubneri</name>
    <dbReference type="NCBI Taxonomy" id="2070686"/>
    <lineage>
        <taxon>Bacteria</taxon>
        <taxon>Bacillati</taxon>
        <taxon>Actinomycetota</taxon>
        <taxon>Coriobacteriia</taxon>
        <taxon>Eggerthellales</taxon>
        <taxon>Eggerthellaceae</taxon>
        <taxon>Enteroscipio</taxon>
    </lineage>
</organism>
<dbReference type="InterPro" id="IPR000192">
    <property type="entry name" value="Aminotrans_V_dom"/>
</dbReference>
<evidence type="ECO:0000313" key="9">
    <source>
        <dbReference type="EMBL" id="PNV67803.1"/>
    </source>
</evidence>
<evidence type="ECO:0000256" key="6">
    <source>
        <dbReference type="ARBA" id="ARBA00050776"/>
    </source>
</evidence>
<evidence type="ECO:0000256" key="1">
    <source>
        <dbReference type="ARBA" id="ARBA00001933"/>
    </source>
</evidence>
<dbReference type="Gene3D" id="3.40.640.10">
    <property type="entry name" value="Type I PLP-dependent aspartate aminotransferase-like (Major domain)"/>
    <property type="match status" value="1"/>
</dbReference>